<dbReference type="InterPro" id="IPR001915">
    <property type="entry name" value="Peptidase_M48"/>
</dbReference>
<evidence type="ECO:0000256" key="7">
    <source>
        <dbReference type="SAM" id="Phobius"/>
    </source>
</evidence>
<dbReference type="Gene3D" id="3.30.2010.10">
    <property type="entry name" value="Metalloproteases ('zincins'), catalytic domain"/>
    <property type="match status" value="1"/>
</dbReference>
<reference evidence="10 11" key="1">
    <citation type="journal article" date="2015" name="Genome Biol. Evol.">
        <title>The Dynamics of Genetic Interactions between Vibrio metoecus and Vibrio cholerae, Two Close Relatives Co-Occurring in the Environment.</title>
        <authorList>
            <person name="Orata F.D."/>
            <person name="Kirchberger P.C."/>
            <person name="Meheust R."/>
            <person name="Barlow E.J."/>
            <person name="Tarr C.L."/>
            <person name="Boucher Y."/>
        </authorList>
    </citation>
    <scope>NUCLEOTIDE SEQUENCE [LARGE SCALE GENOMIC DNA]</scope>
    <source>
        <strain evidence="10 11">YB5B04</strain>
    </source>
</reference>
<keyword evidence="5 6" id="KW-0482">Metalloprotease</keyword>
<dbReference type="OrthoDB" id="9810445at2"/>
<sequence>MRITGTAFPPRSSLRCEAELDLSQTHFLALHVDGEIIRCAQSDAQISAPVGKLPIRFQLPSGWVFVCERNAPLNAWLEQHNKPGWVDRLEGKWSAWLIAVVLGIGLCVWAYVAFLPWLSKEVAERVPESAAVVLGEKILQTLDRDLKPSELSLAQQDEIKQRVFSHLNQLEPLPYPIKVEFRHSDIGANAFALPGGTLVLLDELVLLAKMPEQLDSIILHELGHVHHRHMLKRLVHSSVLSIGVALLTGESSGVVDNLVGIGVFTLSNGQSRDAEQEADQYAKQAMQAIYGSSEPLAEMFELFQQQETIEVPAWLSTHPDLELRIDAARQP</sequence>
<keyword evidence="7" id="KW-0812">Transmembrane</keyword>
<keyword evidence="1 6" id="KW-0645">Protease</keyword>
<protein>
    <submittedName>
        <fullName evidence="10">Zn-dependent protease</fullName>
    </submittedName>
</protein>
<dbReference type="GO" id="GO:0004222">
    <property type="term" value="F:metalloendopeptidase activity"/>
    <property type="evidence" value="ECO:0007669"/>
    <property type="project" value="InterPro"/>
</dbReference>
<comment type="similarity">
    <text evidence="6">Belongs to the peptidase M48 family.</text>
</comment>
<feature type="domain" description="Peptidase M48" evidence="8">
    <location>
        <begin position="174"/>
        <end position="330"/>
    </location>
</feature>
<dbReference type="EMBL" id="LBGP01000008">
    <property type="protein sequence ID" value="KQB03129.1"/>
    <property type="molecule type" value="Genomic_DNA"/>
</dbReference>
<dbReference type="CDD" id="cd07332">
    <property type="entry name" value="M48C_Oma1_like"/>
    <property type="match status" value="1"/>
</dbReference>
<dbReference type="Pfam" id="PF01435">
    <property type="entry name" value="Peptidase_M48"/>
    <property type="match status" value="1"/>
</dbReference>
<evidence type="ECO:0000259" key="9">
    <source>
        <dbReference type="Pfam" id="PF23368"/>
    </source>
</evidence>
<comment type="cofactor">
    <cofactor evidence="6">
        <name>Zn(2+)</name>
        <dbReference type="ChEBI" id="CHEBI:29105"/>
    </cofactor>
    <text evidence="6">Binds 1 zinc ion per subunit.</text>
</comment>
<evidence type="ECO:0000313" key="10">
    <source>
        <dbReference type="EMBL" id="KQB03129.1"/>
    </source>
</evidence>
<keyword evidence="3 6" id="KW-0378">Hydrolase</keyword>
<evidence type="ECO:0000256" key="6">
    <source>
        <dbReference type="RuleBase" id="RU003983"/>
    </source>
</evidence>
<dbReference type="PATRIC" id="fig|1481663.12.peg.3763"/>
<feature type="transmembrane region" description="Helical" evidence="7">
    <location>
        <begin position="93"/>
        <end position="115"/>
    </location>
</feature>
<keyword evidence="2" id="KW-0479">Metal-binding</keyword>
<dbReference type="PANTHER" id="PTHR22726">
    <property type="entry name" value="METALLOENDOPEPTIDASE OMA1"/>
    <property type="match status" value="1"/>
</dbReference>
<dbReference type="Pfam" id="PF23368">
    <property type="entry name" value="DUF7092"/>
    <property type="match status" value="1"/>
</dbReference>
<dbReference type="Proteomes" id="UP000050491">
    <property type="component" value="Unassembled WGS sequence"/>
</dbReference>
<dbReference type="AlphaFoldDB" id="A0A0Q0TLD9"/>
<proteinExistence type="inferred from homology"/>
<organism evidence="10 11">
    <name type="scientific">Vibrio metoecus</name>
    <dbReference type="NCBI Taxonomy" id="1481663"/>
    <lineage>
        <taxon>Bacteria</taxon>
        <taxon>Pseudomonadati</taxon>
        <taxon>Pseudomonadota</taxon>
        <taxon>Gammaproteobacteria</taxon>
        <taxon>Vibrionales</taxon>
        <taxon>Vibrionaceae</taxon>
        <taxon>Vibrio</taxon>
    </lineage>
</organism>
<accession>A0A0Q0TLD9</accession>
<dbReference type="GO" id="GO:0051603">
    <property type="term" value="P:proteolysis involved in protein catabolic process"/>
    <property type="evidence" value="ECO:0007669"/>
    <property type="project" value="TreeGrafter"/>
</dbReference>
<gene>
    <name evidence="10" type="ORF">XV92_06165</name>
</gene>
<evidence type="ECO:0000256" key="2">
    <source>
        <dbReference type="ARBA" id="ARBA00022723"/>
    </source>
</evidence>
<dbReference type="GO" id="GO:0046872">
    <property type="term" value="F:metal ion binding"/>
    <property type="evidence" value="ECO:0007669"/>
    <property type="project" value="UniProtKB-KW"/>
</dbReference>
<evidence type="ECO:0000259" key="8">
    <source>
        <dbReference type="Pfam" id="PF01435"/>
    </source>
</evidence>
<keyword evidence="7" id="KW-0472">Membrane</keyword>
<dbReference type="RefSeq" id="WP_055064383.1">
    <property type="nucleotide sequence ID" value="NZ_LBGP01000008.1"/>
</dbReference>
<keyword evidence="7" id="KW-1133">Transmembrane helix</keyword>
<dbReference type="PANTHER" id="PTHR22726:SF24">
    <property type="entry name" value="M48 FAMILY METALLOPEPTIDASE"/>
    <property type="match status" value="1"/>
</dbReference>
<evidence type="ECO:0000256" key="4">
    <source>
        <dbReference type="ARBA" id="ARBA00022833"/>
    </source>
</evidence>
<dbReference type="GO" id="GO:0016020">
    <property type="term" value="C:membrane"/>
    <property type="evidence" value="ECO:0007669"/>
    <property type="project" value="TreeGrafter"/>
</dbReference>
<comment type="caution">
    <text evidence="10">The sequence shown here is derived from an EMBL/GenBank/DDBJ whole genome shotgun (WGS) entry which is preliminary data.</text>
</comment>
<dbReference type="InterPro" id="IPR051156">
    <property type="entry name" value="Mito/Outer_Membr_Metalloprot"/>
</dbReference>
<keyword evidence="4 6" id="KW-0862">Zinc</keyword>
<feature type="domain" description="DUF7092" evidence="9">
    <location>
        <begin position="3"/>
        <end position="80"/>
    </location>
</feature>
<evidence type="ECO:0000256" key="5">
    <source>
        <dbReference type="ARBA" id="ARBA00023049"/>
    </source>
</evidence>
<name>A0A0Q0TLD9_VIBMT</name>
<evidence type="ECO:0000313" key="11">
    <source>
        <dbReference type="Proteomes" id="UP000050491"/>
    </source>
</evidence>
<dbReference type="InterPro" id="IPR055518">
    <property type="entry name" value="DUF7092"/>
</dbReference>
<evidence type="ECO:0000256" key="3">
    <source>
        <dbReference type="ARBA" id="ARBA00022801"/>
    </source>
</evidence>
<evidence type="ECO:0000256" key="1">
    <source>
        <dbReference type="ARBA" id="ARBA00022670"/>
    </source>
</evidence>